<accession>A0A5N6EHV8</accession>
<name>A0A5N6EHV8_9EURO</name>
<keyword evidence="2" id="KW-0732">Signal</keyword>
<feature type="chain" id="PRO_5024803423" description="Major facilitator superfamily (MFS) profile domain-containing protein" evidence="2">
    <location>
        <begin position="21"/>
        <end position="56"/>
    </location>
</feature>
<evidence type="ECO:0000313" key="3">
    <source>
        <dbReference type="EMBL" id="KAB8216453.1"/>
    </source>
</evidence>
<evidence type="ECO:0000313" key="4">
    <source>
        <dbReference type="Proteomes" id="UP000326799"/>
    </source>
</evidence>
<dbReference type="AlphaFoldDB" id="A0A5N6EHV8"/>
<keyword evidence="1" id="KW-1133">Transmembrane helix</keyword>
<proteinExistence type="predicted"/>
<dbReference type="EMBL" id="ML733480">
    <property type="protein sequence ID" value="KAB8216453.1"/>
    <property type="molecule type" value="Genomic_DNA"/>
</dbReference>
<protein>
    <recommendedName>
        <fullName evidence="5">Major facilitator superfamily (MFS) profile domain-containing protein</fullName>
    </recommendedName>
</protein>
<evidence type="ECO:0000256" key="2">
    <source>
        <dbReference type="SAM" id="SignalP"/>
    </source>
</evidence>
<dbReference type="PROSITE" id="PS51257">
    <property type="entry name" value="PROKAR_LIPOPROTEIN"/>
    <property type="match status" value="1"/>
</dbReference>
<organism evidence="3 4">
    <name type="scientific">Aspergillus novoparasiticus</name>
    <dbReference type="NCBI Taxonomy" id="986946"/>
    <lineage>
        <taxon>Eukaryota</taxon>
        <taxon>Fungi</taxon>
        <taxon>Dikarya</taxon>
        <taxon>Ascomycota</taxon>
        <taxon>Pezizomycotina</taxon>
        <taxon>Eurotiomycetes</taxon>
        <taxon>Eurotiomycetidae</taxon>
        <taxon>Eurotiales</taxon>
        <taxon>Aspergillaceae</taxon>
        <taxon>Aspergillus</taxon>
        <taxon>Aspergillus subgen. Circumdati</taxon>
    </lineage>
</organism>
<sequence length="56" mass="6210">MRKAGLVQLLLSFGCSLGLSETISPPFIDMVVLPTFTIQRMVITILGIGYYTFWAV</sequence>
<evidence type="ECO:0000256" key="1">
    <source>
        <dbReference type="SAM" id="Phobius"/>
    </source>
</evidence>
<gene>
    <name evidence="3" type="ORF">BDV33DRAFT_178907</name>
</gene>
<keyword evidence="4" id="KW-1185">Reference proteome</keyword>
<feature type="signal peptide" evidence="2">
    <location>
        <begin position="1"/>
        <end position="20"/>
    </location>
</feature>
<reference evidence="3 4" key="1">
    <citation type="submission" date="2019-04" db="EMBL/GenBank/DDBJ databases">
        <title>Fungal friends and foes A comparative genomics study of 23 Aspergillus species from section Flavi.</title>
        <authorList>
            <consortium name="DOE Joint Genome Institute"/>
            <person name="Kjaerbolling I."/>
            <person name="Vesth T.C."/>
            <person name="Frisvad J.C."/>
            <person name="Nybo J.L."/>
            <person name="Theobald S."/>
            <person name="Kildgaard S."/>
            <person name="Petersen T.I."/>
            <person name="Kuo A."/>
            <person name="Sato A."/>
            <person name="Lyhne E.K."/>
            <person name="Kogle M.E."/>
            <person name="Wiebenga A."/>
            <person name="Kun R.S."/>
            <person name="Lubbers R.J."/>
            <person name="Makela M.R."/>
            <person name="Barry K."/>
            <person name="Chovatia M."/>
            <person name="Clum A."/>
            <person name="Daum C."/>
            <person name="Haridas S."/>
            <person name="He G."/>
            <person name="LaButti K."/>
            <person name="Lipzen A."/>
            <person name="Mondo S."/>
            <person name="Pangilinan J."/>
            <person name="Riley R."/>
            <person name="Salamov A."/>
            <person name="Simmons B.A."/>
            <person name="Magnuson J.K."/>
            <person name="Henrissat B."/>
            <person name="Mortensen U.H."/>
            <person name="Larsen T.O."/>
            <person name="De vries R.P."/>
            <person name="Grigoriev I.V."/>
            <person name="Machida M."/>
            <person name="Baker S.E."/>
            <person name="Andersen M.R."/>
        </authorList>
    </citation>
    <scope>NUCLEOTIDE SEQUENCE [LARGE SCALE GENOMIC DNA]</scope>
    <source>
        <strain evidence="3 4">CBS 126849</strain>
    </source>
</reference>
<dbReference type="Proteomes" id="UP000326799">
    <property type="component" value="Unassembled WGS sequence"/>
</dbReference>
<keyword evidence="1" id="KW-0812">Transmembrane</keyword>
<evidence type="ECO:0008006" key="5">
    <source>
        <dbReference type="Google" id="ProtNLM"/>
    </source>
</evidence>
<keyword evidence="1" id="KW-0472">Membrane</keyword>
<feature type="transmembrane region" description="Helical" evidence="1">
    <location>
        <begin position="30"/>
        <end position="53"/>
    </location>
</feature>